<gene>
    <name evidence="2" type="ORF">GTP91_30265</name>
</gene>
<feature type="non-terminal residue" evidence="2">
    <location>
        <position position="1"/>
    </location>
</feature>
<dbReference type="RefSeq" id="WP_175042004.1">
    <property type="nucleotide sequence ID" value="NZ_WWCW01000206.1"/>
</dbReference>
<evidence type="ECO:0000313" key="3">
    <source>
        <dbReference type="Proteomes" id="UP000470302"/>
    </source>
</evidence>
<dbReference type="Gene3D" id="3.30.559.10">
    <property type="entry name" value="Chloramphenicol acetyltransferase-like domain"/>
    <property type="match status" value="1"/>
</dbReference>
<dbReference type="Gene3D" id="3.30.559.30">
    <property type="entry name" value="Nonribosomal peptide synthetase, condensation domain"/>
    <property type="match status" value="1"/>
</dbReference>
<dbReference type="PANTHER" id="PTHR45398:SF1">
    <property type="entry name" value="ENZYME, PUTATIVE (JCVI)-RELATED"/>
    <property type="match status" value="1"/>
</dbReference>
<proteinExistence type="predicted"/>
<accession>A0A845GEP5</accession>
<dbReference type="SUPFAM" id="SSF52777">
    <property type="entry name" value="CoA-dependent acyltransferases"/>
    <property type="match status" value="2"/>
</dbReference>
<dbReference type="AlphaFoldDB" id="A0A845GEP5"/>
<dbReference type="EMBL" id="WWCW01000206">
    <property type="protein sequence ID" value="MYM91448.1"/>
    <property type="molecule type" value="Genomic_DNA"/>
</dbReference>
<protein>
    <recommendedName>
        <fullName evidence="1">Condensation domain-containing protein</fullName>
    </recommendedName>
</protein>
<reference evidence="2 3" key="1">
    <citation type="submission" date="2020-01" db="EMBL/GenBank/DDBJ databases">
        <title>Novel species isolated from a subtropical stream in China.</title>
        <authorList>
            <person name="Lu H."/>
        </authorList>
    </citation>
    <scope>NUCLEOTIDE SEQUENCE [LARGE SCALE GENOMIC DNA]</scope>
    <source>
        <strain evidence="2 3">FT82W</strain>
    </source>
</reference>
<dbReference type="GO" id="GO:0003824">
    <property type="term" value="F:catalytic activity"/>
    <property type="evidence" value="ECO:0007669"/>
    <property type="project" value="InterPro"/>
</dbReference>
<dbReference type="PANTHER" id="PTHR45398">
    <property type="match status" value="1"/>
</dbReference>
<feature type="domain" description="Condensation" evidence="1">
    <location>
        <begin position="5"/>
        <end position="78"/>
    </location>
</feature>
<sequence>LFAATRYRLDDADYLLLAAHHLLVDAMSWRILIEDLADALADAPAGAAPLSAPWRDWAMALSAADAGPERAYWEWITATPSRTAPEHGYDETEILTLDLGPVPAGVSERGVLAGLLARLGAALADRDGCDEACVTLASHGRHALDGALDVSRTVGWFTAEYPFRLVCGASPGAIEAALHDVPSQGVGWSVLRWLGSDPIAAAEPAIAVNYLGNVDPAAEAPFAISDRLPGVVASGLRRARAIELEAWCSGGRLAVAIRHAPRCDSPAAIRRFAALISRTPSAEPPQGWVSPRTERSPPCLPASAIASAIPFLPRCR</sequence>
<name>A0A845GEP5_9BURK</name>
<evidence type="ECO:0000313" key="2">
    <source>
        <dbReference type="EMBL" id="MYM91448.1"/>
    </source>
</evidence>
<evidence type="ECO:0000259" key="1">
    <source>
        <dbReference type="Pfam" id="PF00668"/>
    </source>
</evidence>
<dbReference type="Proteomes" id="UP000470302">
    <property type="component" value="Unassembled WGS sequence"/>
</dbReference>
<dbReference type="InterPro" id="IPR001242">
    <property type="entry name" value="Condensation_dom"/>
</dbReference>
<comment type="caution">
    <text evidence="2">The sequence shown here is derived from an EMBL/GenBank/DDBJ whole genome shotgun (WGS) entry which is preliminary data.</text>
</comment>
<dbReference type="Pfam" id="PF00668">
    <property type="entry name" value="Condensation"/>
    <property type="match status" value="1"/>
</dbReference>
<dbReference type="InterPro" id="IPR023213">
    <property type="entry name" value="CAT-like_dom_sf"/>
</dbReference>
<organism evidence="2 3">
    <name type="scientific">Duganella vulcania</name>
    <dbReference type="NCBI Taxonomy" id="2692166"/>
    <lineage>
        <taxon>Bacteria</taxon>
        <taxon>Pseudomonadati</taxon>
        <taxon>Pseudomonadota</taxon>
        <taxon>Betaproteobacteria</taxon>
        <taxon>Burkholderiales</taxon>
        <taxon>Oxalobacteraceae</taxon>
        <taxon>Telluria group</taxon>
        <taxon>Duganella</taxon>
    </lineage>
</organism>